<dbReference type="Gramene" id="KGN63061">
    <property type="protein sequence ID" value="KGN63061"/>
    <property type="gene ID" value="Csa_2G396220"/>
</dbReference>
<dbReference type="GO" id="GO:0006400">
    <property type="term" value="P:tRNA modification"/>
    <property type="evidence" value="ECO:0007669"/>
    <property type="project" value="InterPro"/>
</dbReference>
<dbReference type="STRING" id="3659.A0A0A0LSS8"/>
<proteinExistence type="predicted"/>
<reference evidence="2 3" key="4">
    <citation type="journal article" date="2011" name="BMC Genomics">
        <title>RNA-Seq improves annotation of protein-coding genes in the cucumber genome.</title>
        <authorList>
            <person name="Li Z."/>
            <person name="Zhang Z."/>
            <person name="Yan P."/>
            <person name="Huang S."/>
            <person name="Fei Z."/>
            <person name="Lin K."/>
        </authorList>
    </citation>
    <scope>NUCLEOTIDE SEQUENCE [LARGE SCALE GENOMIC DNA]</scope>
    <source>
        <strain evidence="3">cv. 9930</strain>
    </source>
</reference>
<dbReference type="PANTHER" id="PTHR46064">
    <property type="entry name" value="QUEUINE TRNA-RIBOSYLTRANSFERASE ACCESSORY SUBUNIT 2"/>
    <property type="match status" value="1"/>
</dbReference>
<feature type="domain" description="tRNA-guanine(15) transglycosylase-like" evidence="1">
    <location>
        <begin position="25"/>
        <end position="194"/>
    </location>
</feature>
<name>A0A0A0LSS8_CUCSA</name>
<dbReference type="InterPro" id="IPR002616">
    <property type="entry name" value="tRNA_ribo_trans-like"/>
</dbReference>
<reference evidence="2 3" key="1">
    <citation type="journal article" date="2009" name="Nat. Genet.">
        <title>The genome of the cucumber, Cucumis sativus L.</title>
        <authorList>
            <person name="Huang S."/>
            <person name="Li R."/>
            <person name="Zhang Z."/>
            <person name="Li L."/>
            <person name="Gu X."/>
            <person name="Fan W."/>
            <person name="Lucas W.J."/>
            <person name="Wang X."/>
            <person name="Xie B."/>
            <person name="Ni P."/>
            <person name="Ren Y."/>
            <person name="Zhu H."/>
            <person name="Li J."/>
            <person name="Lin K."/>
            <person name="Jin W."/>
            <person name="Fei Z."/>
            <person name="Li G."/>
            <person name="Staub J."/>
            <person name="Kilian A."/>
            <person name="van der Vossen E.A."/>
            <person name="Wu Y."/>
            <person name="Guo J."/>
            <person name="He J."/>
            <person name="Jia Z."/>
            <person name="Ren Y."/>
            <person name="Tian G."/>
            <person name="Lu Y."/>
            <person name="Ruan J."/>
            <person name="Qian W."/>
            <person name="Wang M."/>
            <person name="Huang Q."/>
            <person name="Li B."/>
            <person name="Xuan Z."/>
            <person name="Cao J."/>
            <person name="Asan"/>
            <person name="Wu Z."/>
            <person name="Zhang J."/>
            <person name="Cai Q."/>
            <person name="Bai Y."/>
            <person name="Zhao B."/>
            <person name="Han Y."/>
            <person name="Li Y."/>
            <person name="Li X."/>
            <person name="Wang S."/>
            <person name="Shi Q."/>
            <person name="Liu S."/>
            <person name="Cho W.K."/>
            <person name="Kim J.Y."/>
            <person name="Xu Y."/>
            <person name="Heller-Uszynska K."/>
            <person name="Miao H."/>
            <person name="Cheng Z."/>
            <person name="Zhang S."/>
            <person name="Wu J."/>
            <person name="Yang Y."/>
            <person name="Kang H."/>
            <person name="Li M."/>
            <person name="Liang H."/>
            <person name="Ren X."/>
            <person name="Shi Z."/>
            <person name="Wen M."/>
            <person name="Jian M."/>
            <person name="Yang H."/>
            <person name="Zhang G."/>
            <person name="Yang Z."/>
            <person name="Chen R."/>
            <person name="Liu S."/>
            <person name="Li J."/>
            <person name="Ma L."/>
            <person name="Liu H."/>
            <person name="Zhou Y."/>
            <person name="Zhao J."/>
            <person name="Fang X."/>
            <person name="Li G."/>
            <person name="Fang L."/>
            <person name="Li Y."/>
            <person name="Liu D."/>
            <person name="Zheng H."/>
            <person name="Zhang Y."/>
            <person name="Qin N."/>
            <person name="Li Z."/>
            <person name="Yang G."/>
            <person name="Yang S."/>
            <person name="Bolund L."/>
            <person name="Kristiansen K."/>
            <person name="Zheng H."/>
            <person name="Li S."/>
            <person name="Zhang X."/>
            <person name="Yang H."/>
            <person name="Wang J."/>
            <person name="Sun R."/>
            <person name="Zhang B."/>
            <person name="Jiang S."/>
            <person name="Wang J."/>
            <person name="Du Y."/>
            <person name="Li S."/>
        </authorList>
    </citation>
    <scope>NUCLEOTIDE SEQUENCE [LARGE SCALE GENOMIC DNA]</scope>
    <source>
        <strain evidence="3">cv. 9930</strain>
    </source>
</reference>
<dbReference type="EMBL" id="CM002923">
    <property type="protein sequence ID" value="KGN63061.1"/>
    <property type="molecule type" value="Genomic_DNA"/>
</dbReference>
<organism evidence="2 3">
    <name type="scientific">Cucumis sativus</name>
    <name type="common">Cucumber</name>
    <dbReference type="NCBI Taxonomy" id="3659"/>
    <lineage>
        <taxon>Eukaryota</taxon>
        <taxon>Viridiplantae</taxon>
        <taxon>Streptophyta</taxon>
        <taxon>Embryophyta</taxon>
        <taxon>Tracheophyta</taxon>
        <taxon>Spermatophyta</taxon>
        <taxon>Magnoliopsida</taxon>
        <taxon>eudicotyledons</taxon>
        <taxon>Gunneridae</taxon>
        <taxon>Pentapetalae</taxon>
        <taxon>rosids</taxon>
        <taxon>fabids</taxon>
        <taxon>Cucurbitales</taxon>
        <taxon>Cucurbitaceae</taxon>
        <taxon>Benincaseae</taxon>
        <taxon>Cucumis</taxon>
    </lineage>
</organism>
<evidence type="ECO:0000313" key="3">
    <source>
        <dbReference type="Proteomes" id="UP000029981"/>
    </source>
</evidence>
<dbReference type="AlphaFoldDB" id="A0A0A0LSS8"/>
<protein>
    <recommendedName>
        <fullName evidence="1">tRNA-guanine(15) transglycosylase-like domain-containing protein</fullName>
    </recommendedName>
</protein>
<dbReference type="Proteomes" id="UP000029981">
    <property type="component" value="Chromosome 2"/>
</dbReference>
<dbReference type="InterPro" id="IPR050852">
    <property type="entry name" value="Queuine_tRNA-ribosyltrfase"/>
</dbReference>
<sequence length="206" mass="22785">MAPSLTASSGSENAAARPPFSPQILNGLSLKELHLAGVAQSSTKVVTPIKLRLCKGKKEVLQGIAAGVDLFDSAYIYHLTLGGFALTFPLDGIVEKQPDAHLIDNASDMTKINLRAIVFRKDTSPILEGCNCYTCLNHTKAYINHLLNVHEMLAQILLEIHNTYHYLGFFQSIREAIKVGKFQQFHQKFVEERRNHLTLPTSALSS</sequence>
<reference evidence="2 3" key="3">
    <citation type="journal article" date="2010" name="BMC Genomics">
        <title>Transcriptome sequencing and comparative analysis of cucumber flowers with different sex types.</title>
        <authorList>
            <person name="Guo S."/>
            <person name="Zheng Y."/>
            <person name="Joung J.G."/>
            <person name="Liu S."/>
            <person name="Zhang Z."/>
            <person name="Crasta O.R."/>
            <person name="Sobral B.W."/>
            <person name="Xu Y."/>
            <person name="Huang S."/>
            <person name="Fei Z."/>
        </authorList>
    </citation>
    <scope>NUCLEOTIDE SEQUENCE [LARGE SCALE GENOMIC DNA]</scope>
    <source>
        <strain evidence="3">cv. 9930</strain>
    </source>
</reference>
<evidence type="ECO:0000313" key="2">
    <source>
        <dbReference type="EMBL" id="KGN63061.1"/>
    </source>
</evidence>
<dbReference type="SUPFAM" id="SSF51713">
    <property type="entry name" value="tRNA-guanine transglycosylase"/>
    <property type="match status" value="1"/>
</dbReference>
<dbReference type="OMA" id="HEHIFSA"/>
<dbReference type="NCBIfam" id="TIGR00449">
    <property type="entry name" value="tgt_general"/>
    <property type="match status" value="1"/>
</dbReference>
<dbReference type="InterPro" id="IPR036511">
    <property type="entry name" value="TGT-like_sf"/>
</dbReference>
<gene>
    <name evidence="2" type="ORF">Csa_2G396220</name>
</gene>
<reference evidence="2 3" key="2">
    <citation type="journal article" date="2009" name="PLoS ONE">
        <title>An integrated genetic and cytogenetic map of the cucumber genome.</title>
        <authorList>
            <person name="Ren Y."/>
            <person name="Zhang Z."/>
            <person name="Liu J."/>
            <person name="Staub J.E."/>
            <person name="Han Y."/>
            <person name="Cheng Z."/>
            <person name="Li X."/>
            <person name="Lu J."/>
            <person name="Miao H."/>
            <person name="Kang H."/>
            <person name="Xie B."/>
            <person name="Gu X."/>
            <person name="Wang X."/>
            <person name="Du Y."/>
            <person name="Jin W."/>
            <person name="Huang S."/>
        </authorList>
    </citation>
    <scope>NUCLEOTIDE SEQUENCE [LARGE SCALE GENOMIC DNA]</scope>
    <source>
        <strain evidence="3">cv. 9930</strain>
    </source>
</reference>
<keyword evidence="3" id="KW-1185">Reference proteome</keyword>
<dbReference type="Gene3D" id="3.20.20.105">
    <property type="entry name" value="Queuine tRNA-ribosyltransferase-like"/>
    <property type="match status" value="1"/>
</dbReference>
<evidence type="ECO:0000259" key="1">
    <source>
        <dbReference type="Pfam" id="PF01702"/>
    </source>
</evidence>
<accession>A0A0A0LSS8</accession>
<dbReference type="PANTHER" id="PTHR46064:SF1">
    <property type="entry name" value="QUEUINE TRNA-RIBOSYLTRANSFERASE ACCESSORY SUBUNIT 2"/>
    <property type="match status" value="1"/>
</dbReference>
<dbReference type="Pfam" id="PF01702">
    <property type="entry name" value="TGT"/>
    <property type="match status" value="1"/>
</dbReference>